<dbReference type="EMBL" id="MT142736">
    <property type="protein sequence ID" value="QJA87845.1"/>
    <property type="molecule type" value="Genomic_DNA"/>
</dbReference>
<reference evidence="2" key="1">
    <citation type="submission" date="2020-03" db="EMBL/GenBank/DDBJ databases">
        <title>The deep terrestrial virosphere.</title>
        <authorList>
            <person name="Holmfeldt K."/>
            <person name="Nilsson E."/>
            <person name="Simone D."/>
            <person name="Lopez-Fernandez M."/>
            <person name="Wu X."/>
            <person name="de Brujin I."/>
            <person name="Lundin D."/>
            <person name="Andersson A."/>
            <person name="Bertilsson S."/>
            <person name="Dopson M."/>
        </authorList>
    </citation>
    <scope>NUCLEOTIDE SEQUENCE</scope>
    <source>
        <strain evidence="2">MM415B02882</strain>
    </source>
</reference>
<evidence type="ECO:0008006" key="3">
    <source>
        <dbReference type="Google" id="ProtNLM"/>
    </source>
</evidence>
<evidence type="ECO:0000256" key="1">
    <source>
        <dbReference type="SAM" id="MobiDB-lite"/>
    </source>
</evidence>
<gene>
    <name evidence="2" type="ORF">MM415B02882_0005</name>
</gene>
<protein>
    <recommendedName>
        <fullName evidence="3">Helix-turn-helix domain-containing protein</fullName>
    </recommendedName>
</protein>
<feature type="region of interest" description="Disordered" evidence="1">
    <location>
        <begin position="149"/>
        <end position="170"/>
    </location>
</feature>
<name>A0A6M3L399_9ZZZZ</name>
<sequence length="424" mass="49881">MKEKKRVVTLPSHLPIVQCNELSYPAKNIHMALLYYCKIFKNRVCWPSQEEVSCLLNKSIQVIRKGFKELRDEKIIFSERKNPKFNNTYSFNEDHPLNEGIYNFLSESKHSTDTHSEYSTDTHSKTMFNNRDIYKSYDKTFVNKCVREKSRTSPEHSNNPSNECMGDFHKQDSKIHSPLNTKPSDVLVSDVREVLLSYYDDYYIKSMPQTNTKSIQKDLNCIKKALNGTLYPEENEFHSFNRKFTKEEIILAIGRYALTLSSEYYPKNKKGMIIYLYQFFYNPYDRRCRSPFLEYLDREPDKILSPSFTGNEGRPIIVQKLLERMNETTLPPKEMDKLIFASEKIFTWFKVNEKNRGPTNIGTEGFMAKVLWDAVKEDVNGSMPITAGFFCSNKTFNYRLPKYCDQQGYFFGLDYKHYNDSDDD</sequence>
<organism evidence="2">
    <name type="scientific">viral metagenome</name>
    <dbReference type="NCBI Taxonomy" id="1070528"/>
    <lineage>
        <taxon>unclassified sequences</taxon>
        <taxon>metagenomes</taxon>
        <taxon>organismal metagenomes</taxon>
    </lineage>
</organism>
<proteinExistence type="predicted"/>
<evidence type="ECO:0000313" key="2">
    <source>
        <dbReference type="EMBL" id="QJA87845.1"/>
    </source>
</evidence>
<dbReference type="AlphaFoldDB" id="A0A6M3L399"/>
<accession>A0A6M3L399</accession>